<dbReference type="Proteomes" id="UP000410492">
    <property type="component" value="Unassembled WGS sequence"/>
</dbReference>
<protein>
    <submittedName>
        <fullName evidence="1">Uncharacterized protein</fullName>
    </submittedName>
</protein>
<sequence>NRRRSKWFEILLVACLGSYCEPRATTLFRQAIDAQRLLCLAFVKSFVYLGKLSK</sequence>
<organism evidence="1 2">
    <name type="scientific">Callosobruchus maculatus</name>
    <name type="common">Southern cowpea weevil</name>
    <name type="synonym">Pulse bruchid</name>
    <dbReference type="NCBI Taxonomy" id="64391"/>
    <lineage>
        <taxon>Eukaryota</taxon>
        <taxon>Metazoa</taxon>
        <taxon>Ecdysozoa</taxon>
        <taxon>Arthropoda</taxon>
        <taxon>Hexapoda</taxon>
        <taxon>Insecta</taxon>
        <taxon>Pterygota</taxon>
        <taxon>Neoptera</taxon>
        <taxon>Endopterygota</taxon>
        <taxon>Coleoptera</taxon>
        <taxon>Polyphaga</taxon>
        <taxon>Cucujiformia</taxon>
        <taxon>Chrysomeloidea</taxon>
        <taxon>Chrysomelidae</taxon>
        <taxon>Bruchinae</taxon>
        <taxon>Bruchini</taxon>
        <taxon>Callosobruchus</taxon>
    </lineage>
</organism>
<evidence type="ECO:0000313" key="2">
    <source>
        <dbReference type="Proteomes" id="UP000410492"/>
    </source>
</evidence>
<evidence type="ECO:0000313" key="1">
    <source>
        <dbReference type="EMBL" id="VEN49150.1"/>
    </source>
</evidence>
<keyword evidence="2" id="KW-1185">Reference proteome</keyword>
<dbReference type="EMBL" id="CAACVG010008278">
    <property type="protein sequence ID" value="VEN49150.1"/>
    <property type="molecule type" value="Genomic_DNA"/>
</dbReference>
<dbReference type="AlphaFoldDB" id="A0A653CML6"/>
<proteinExistence type="predicted"/>
<reference evidence="1 2" key="1">
    <citation type="submission" date="2019-01" db="EMBL/GenBank/DDBJ databases">
        <authorList>
            <person name="Sayadi A."/>
        </authorList>
    </citation>
    <scope>NUCLEOTIDE SEQUENCE [LARGE SCALE GENOMIC DNA]</scope>
</reference>
<gene>
    <name evidence="1" type="ORF">CALMAC_LOCUS10356</name>
</gene>
<feature type="non-terminal residue" evidence="1">
    <location>
        <position position="1"/>
    </location>
</feature>
<name>A0A653CML6_CALMS</name>
<accession>A0A653CML6</accession>